<dbReference type="Proteomes" id="UP000034293">
    <property type="component" value="Unassembled WGS sequence"/>
</dbReference>
<dbReference type="Gene3D" id="1.20.1260.80">
    <property type="match status" value="1"/>
</dbReference>
<dbReference type="AlphaFoldDB" id="A0A0G0S9P2"/>
<protein>
    <submittedName>
        <fullName evidence="2">Uncharacterized protein</fullName>
    </submittedName>
</protein>
<sequence length="83" mass="9783">MLNDFVIKNSKDEHLYKVFSEAFHEVVEPHLEDIKDTLENVETRLDKVETKLDKIDDRLDRHGTILDGHEKRMSTLEEVSPIH</sequence>
<reference evidence="2 3" key="1">
    <citation type="journal article" date="2015" name="Nature">
        <title>rRNA introns, odd ribosomes, and small enigmatic genomes across a large radiation of phyla.</title>
        <authorList>
            <person name="Brown C.T."/>
            <person name="Hug L.A."/>
            <person name="Thomas B.C."/>
            <person name="Sharon I."/>
            <person name="Castelle C.J."/>
            <person name="Singh A."/>
            <person name="Wilkins M.J."/>
            <person name="Williams K.H."/>
            <person name="Banfield J.F."/>
        </authorList>
    </citation>
    <scope>NUCLEOTIDE SEQUENCE [LARGE SCALE GENOMIC DNA]</scope>
</reference>
<accession>A0A0G0S9P2</accession>
<evidence type="ECO:0000313" key="2">
    <source>
        <dbReference type="EMBL" id="KKR61569.1"/>
    </source>
</evidence>
<proteinExistence type="predicted"/>
<organism evidence="2 3">
    <name type="scientific">Candidatus Woesebacteria bacterium GW2011_GWA1_40_43</name>
    <dbReference type="NCBI Taxonomy" id="1618553"/>
    <lineage>
        <taxon>Bacteria</taxon>
        <taxon>Candidatus Woeseibacteriota</taxon>
    </lineage>
</organism>
<evidence type="ECO:0000256" key="1">
    <source>
        <dbReference type="SAM" id="Coils"/>
    </source>
</evidence>
<evidence type="ECO:0000313" key="3">
    <source>
        <dbReference type="Proteomes" id="UP000034293"/>
    </source>
</evidence>
<gene>
    <name evidence="2" type="ORF">UU02_C0057G0007</name>
</gene>
<dbReference type="EMBL" id="LBZA01000057">
    <property type="protein sequence ID" value="KKR61569.1"/>
    <property type="molecule type" value="Genomic_DNA"/>
</dbReference>
<dbReference type="SUPFAM" id="SSF57997">
    <property type="entry name" value="Tropomyosin"/>
    <property type="match status" value="1"/>
</dbReference>
<keyword evidence="1" id="KW-0175">Coiled coil</keyword>
<feature type="coiled-coil region" evidence="1">
    <location>
        <begin position="31"/>
        <end position="58"/>
    </location>
</feature>
<comment type="caution">
    <text evidence="2">The sequence shown here is derived from an EMBL/GenBank/DDBJ whole genome shotgun (WGS) entry which is preliminary data.</text>
</comment>
<name>A0A0G0S9P2_9BACT</name>